<organism evidence="1 2">
    <name type="scientific">Mycena maculata</name>
    <dbReference type="NCBI Taxonomy" id="230809"/>
    <lineage>
        <taxon>Eukaryota</taxon>
        <taxon>Fungi</taxon>
        <taxon>Dikarya</taxon>
        <taxon>Basidiomycota</taxon>
        <taxon>Agaricomycotina</taxon>
        <taxon>Agaricomycetes</taxon>
        <taxon>Agaricomycetidae</taxon>
        <taxon>Agaricales</taxon>
        <taxon>Marasmiineae</taxon>
        <taxon>Mycenaceae</taxon>
        <taxon>Mycena</taxon>
    </lineage>
</organism>
<evidence type="ECO:0000313" key="2">
    <source>
        <dbReference type="Proteomes" id="UP001215280"/>
    </source>
</evidence>
<protein>
    <submittedName>
        <fullName evidence="1">Uncharacterized protein</fullName>
    </submittedName>
</protein>
<keyword evidence="2" id="KW-1185">Reference proteome</keyword>
<evidence type="ECO:0000313" key="1">
    <source>
        <dbReference type="EMBL" id="KAJ7730963.1"/>
    </source>
</evidence>
<accession>A0AAD7HYF9</accession>
<dbReference type="EMBL" id="JARJLG010000186">
    <property type="protein sequence ID" value="KAJ7730963.1"/>
    <property type="molecule type" value="Genomic_DNA"/>
</dbReference>
<sequence>MYMYSNSLRIGLKASNERGLGAIAAPIFKRQMGTAVTKTAIKSQLELSDGRVPAVAPVTAVAGSKLHTSHIGRVLRRFCPPFTFSMQMLKINPIRAMPKELMCVLRERNMEEREGPVEPSMAGNGRWVNLRSLTDGSRPVQPVCQPVTFDGRSGALAEW</sequence>
<comment type="caution">
    <text evidence="1">The sequence shown here is derived from an EMBL/GenBank/DDBJ whole genome shotgun (WGS) entry which is preliminary data.</text>
</comment>
<name>A0AAD7HYF9_9AGAR</name>
<reference evidence="1" key="1">
    <citation type="submission" date="2023-03" db="EMBL/GenBank/DDBJ databases">
        <title>Massive genome expansion in bonnet fungi (Mycena s.s.) driven by repeated elements and novel gene families across ecological guilds.</title>
        <authorList>
            <consortium name="Lawrence Berkeley National Laboratory"/>
            <person name="Harder C.B."/>
            <person name="Miyauchi S."/>
            <person name="Viragh M."/>
            <person name="Kuo A."/>
            <person name="Thoen E."/>
            <person name="Andreopoulos B."/>
            <person name="Lu D."/>
            <person name="Skrede I."/>
            <person name="Drula E."/>
            <person name="Henrissat B."/>
            <person name="Morin E."/>
            <person name="Kohler A."/>
            <person name="Barry K."/>
            <person name="LaButti K."/>
            <person name="Morin E."/>
            <person name="Salamov A."/>
            <person name="Lipzen A."/>
            <person name="Mereny Z."/>
            <person name="Hegedus B."/>
            <person name="Baldrian P."/>
            <person name="Stursova M."/>
            <person name="Weitz H."/>
            <person name="Taylor A."/>
            <person name="Grigoriev I.V."/>
            <person name="Nagy L.G."/>
            <person name="Martin F."/>
            <person name="Kauserud H."/>
        </authorList>
    </citation>
    <scope>NUCLEOTIDE SEQUENCE</scope>
    <source>
        <strain evidence="1">CBHHK188m</strain>
    </source>
</reference>
<proteinExistence type="predicted"/>
<dbReference type="Proteomes" id="UP001215280">
    <property type="component" value="Unassembled WGS sequence"/>
</dbReference>
<gene>
    <name evidence="1" type="ORF">DFH07DRAFT_781392</name>
</gene>
<dbReference type="AlphaFoldDB" id="A0AAD7HYF9"/>